<name>A0AAV5W6N9_9BILA</name>
<comment type="caution">
    <text evidence="1">The sequence shown here is derived from an EMBL/GenBank/DDBJ whole genome shotgun (WGS) entry which is preliminary data.</text>
</comment>
<reference evidence="1" key="1">
    <citation type="submission" date="2023-10" db="EMBL/GenBank/DDBJ databases">
        <title>Genome assembly of Pristionchus species.</title>
        <authorList>
            <person name="Yoshida K."/>
            <person name="Sommer R.J."/>
        </authorList>
    </citation>
    <scope>NUCLEOTIDE SEQUENCE</scope>
    <source>
        <strain evidence="1">RS5133</strain>
    </source>
</reference>
<evidence type="ECO:0000313" key="1">
    <source>
        <dbReference type="EMBL" id="GMT25752.1"/>
    </source>
</evidence>
<dbReference type="AlphaFoldDB" id="A0AAV5W6N9"/>
<evidence type="ECO:0000313" key="2">
    <source>
        <dbReference type="Proteomes" id="UP001432322"/>
    </source>
</evidence>
<proteinExistence type="predicted"/>
<keyword evidence="2" id="KW-1185">Reference proteome</keyword>
<feature type="non-terminal residue" evidence="1">
    <location>
        <position position="1"/>
    </location>
</feature>
<accession>A0AAV5W6N9</accession>
<dbReference type="Proteomes" id="UP001432322">
    <property type="component" value="Unassembled WGS sequence"/>
</dbReference>
<protein>
    <submittedName>
        <fullName evidence="1">Uncharacterized protein</fullName>
    </submittedName>
</protein>
<sequence>SDPIINFLLNQVVSMQQQLGSLTTMVNNMFLSWNDLIIQSANRSTGAHQELAGTKQKLEEVSTSVAKVETVVLKVAEQYKEDEEFDYAPYSTKADIDGVDNSQKLGILATDIERLIYTDNSYDDRVDLQRNYKDRLNRAKAKWLVEVSKLDSLTWNST</sequence>
<gene>
    <name evidence="1" type="ORF">PFISCL1PPCAC_17049</name>
</gene>
<dbReference type="EMBL" id="BTSY01000004">
    <property type="protein sequence ID" value="GMT25752.1"/>
    <property type="molecule type" value="Genomic_DNA"/>
</dbReference>
<organism evidence="1 2">
    <name type="scientific">Pristionchus fissidentatus</name>
    <dbReference type="NCBI Taxonomy" id="1538716"/>
    <lineage>
        <taxon>Eukaryota</taxon>
        <taxon>Metazoa</taxon>
        <taxon>Ecdysozoa</taxon>
        <taxon>Nematoda</taxon>
        <taxon>Chromadorea</taxon>
        <taxon>Rhabditida</taxon>
        <taxon>Rhabditina</taxon>
        <taxon>Diplogasteromorpha</taxon>
        <taxon>Diplogasteroidea</taxon>
        <taxon>Neodiplogasteridae</taxon>
        <taxon>Pristionchus</taxon>
    </lineage>
</organism>